<dbReference type="EnsemblBacteria" id="ABA79525">
    <property type="protein sequence ID" value="ABA79525"/>
    <property type="gene ID" value="RSP_0350"/>
</dbReference>
<dbReference type="PATRIC" id="fig|272943.9.peg.2295"/>
<accession>Q3J109</accession>
<dbReference type="RefSeq" id="WP_002720515.1">
    <property type="nucleotide sequence ID" value="NC_007493.2"/>
</dbReference>
<organism evidence="1 2">
    <name type="scientific">Cereibacter sphaeroides (strain ATCC 17023 / DSM 158 / JCM 6121 / CCUG 31486 / LMG 2827 / NBRC 12203 / NCIMB 8253 / ATH 2.4.1.)</name>
    <name type="common">Rhodobacter sphaeroides</name>
    <dbReference type="NCBI Taxonomy" id="272943"/>
    <lineage>
        <taxon>Bacteria</taxon>
        <taxon>Pseudomonadati</taxon>
        <taxon>Pseudomonadota</taxon>
        <taxon>Alphaproteobacteria</taxon>
        <taxon>Rhodobacterales</taxon>
        <taxon>Paracoccaceae</taxon>
        <taxon>Cereibacter</taxon>
    </lineage>
</organism>
<evidence type="ECO:0000313" key="2">
    <source>
        <dbReference type="Proteomes" id="UP000002703"/>
    </source>
</evidence>
<keyword evidence="2" id="KW-1185">Reference proteome</keyword>
<proteinExistence type="predicted"/>
<dbReference type="OrthoDB" id="7691251at2"/>
<dbReference type="Proteomes" id="UP000002703">
    <property type="component" value="Chromosome 1"/>
</dbReference>
<gene>
    <name evidence="1" type="ORF">RSP_0350</name>
</gene>
<dbReference type="EMBL" id="CP000143">
    <property type="protein sequence ID" value="ABA79525.1"/>
    <property type="molecule type" value="Genomic_DNA"/>
</dbReference>
<dbReference type="AlphaFoldDB" id="Q3J109"/>
<evidence type="ECO:0000313" key="1">
    <source>
        <dbReference type="EMBL" id="ABA79525.1"/>
    </source>
</evidence>
<reference evidence="2" key="1">
    <citation type="submission" date="2005-09" db="EMBL/GenBank/DDBJ databases">
        <title>Complete sequence of chromosome 1 of Rhodobacter sphaeroides 2.4.1.</title>
        <authorList>
            <person name="Copeland A."/>
            <person name="Lucas S."/>
            <person name="Lapidus A."/>
            <person name="Barry K."/>
            <person name="Detter J.C."/>
            <person name="Glavina T."/>
            <person name="Hammon N."/>
            <person name="Israni S."/>
            <person name="Pitluck S."/>
            <person name="Richardson P."/>
            <person name="Mackenzie C."/>
            <person name="Choudhary M."/>
            <person name="Larimer F."/>
            <person name="Hauser L.J."/>
            <person name="Land M."/>
            <person name="Donohue T.J."/>
            <person name="Kaplan S."/>
        </authorList>
    </citation>
    <scope>NUCLEOTIDE SEQUENCE [LARGE SCALE GENOMIC DNA]</scope>
    <source>
        <strain evidence="2">ATCC 17023 / DSM 158 / JCM 6121 / CCUG 31486 / LMG 2827 / NBRC 12203 / NCIMB 8253 / ATH 2.4.1.</strain>
    </source>
</reference>
<dbReference type="GeneID" id="3719031"/>
<dbReference type="KEGG" id="rsp:RSP_0350"/>
<dbReference type="STRING" id="272943.RSP_0350"/>
<name>Q3J109_CERS4</name>
<sequence length="146" mass="16098">MDRRIILDGLVEFETLALRGGIRLELADKDKDEDDRLTVVTEFEEVDPASPAGFGLLDLRQEFEVRGRLCEAGIVLNATGVYAASVATRLGRYVCERLAEVAETKGTAQERLAAARDCLLRHADEHEEEVRQALVQCASLGRTLAV</sequence>
<protein>
    <submittedName>
        <fullName evidence="1">Uncharacterized protein</fullName>
    </submittedName>
</protein>